<evidence type="ECO:0000313" key="1">
    <source>
        <dbReference type="EMBL" id="UST83059.1"/>
    </source>
</evidence>
<organism evidence="1 2">
    <name type="scientific">Pseudomonas siliginis</name>
    <dbReference type="NCBI Taxonomy" id="2842346"/>
    <lineage>
        <taxon>Bacteria</taxon>
        <taxon>Pseudomonadati</taxon>
        <taxon>Pseudomonadota</taxon>
        <taxon>Gammaproteobacteria</taxon>
        <taxon>Pseudomonadales</taxon>
        <taxon>Pseudomonadaceae</taxon>
        <taxon>Pseudomonas</taxon>
    </lineage>
</organism>
<reference evidence="1" key="1">
    <citation type="submission" date="2022-06" db="EMBL/GenBank/DDBJ databases">
        <title>Investigating genetic diversity within the most abundant and prevalent non-pathogenic leaf-associated bacterial species interacting with Arabidopsis thaliana in natural habitats.</title>
        <authorList>
            <person name="Ramirez-Sanchez D."/>
            <person name="Gibelin-Viala C."/>
            <person name="Mayjonade B."/>
            <person name="Duflos R."/>
            <person name="Belmonte E."/>
            <person name="Pailler V."/>
            <person name="Bartoli C."/>
            <person name="Carrere S."/>
            <person name="Vailleau F."/>
            <person name="Roux F."/>
        </authorList>
    </citation>
    <scope>NUCLEOTIDE SEQUENCE</scope>
    <source>
        <strain evidence="1">OTU6ESPEB1</strain>
    </source>
</reference>
<dbReference type="NCBIfam" id="TIGR02608">
    <property type="entry name" value="delta_60_rpt"/>
    <property type="match status" value="4"/>
</dbReference>
<proteinExistence type="predicted"/>
<dbReference type="Gene3D" id="2.80.10.50">
    <property type="match status" value="3"/>
</dbReference>
<dbReference type="InterPro" id="IPR013431">
    <property type="entry name" value="Delta_60_rpt"/>
</dbReference>
<gene>
    <name evidence="1" type="ORF">NF677_16085</name>
</gene>
<name>A0ABY5C8S1_9PSED</name>
<dbReference type="SUPFAM" id="SSF101898">
    <property type="entry name" value="NHL repeat"/>
    <property type="match status" value="1"/>
</dbReference>
<evidence type="ECO:0000313" key="2">
    <source>
        <dbReference type="Proteomes" id="UP001056851"/>
    </source>
</evidence>
<dbReference type="Proteomes" id="UP001056851">
    <property type="component" value="Chromosome"/>
</dbReference>
<dbReference type="EMBL" id="CP099599">
    <property type="protein sequence ID" value="UST83059.1"/>
    <property type="molecule type" value="Genomic_DNA"/>
</dbReference>
<accession>A0ABY5C8S1</accession>
<sequence length="461" mass="49391">MNTTFVRICLEGLDVNTRLKFENAGTLDPAFADAGLLSFPVNGLPGFDAAAVLAVSGKKTLVGFYPSVIYGPATVARFHEDGALDTDFGKEGVVEIALENATMAHVLTLSPLNDGAWLLQGTYEQEGYVEGIALVRCLPDGQQDQSFGEKGVRYLRFDQMDKPEPYEPGNAKPALRHVQRAFSSGAAAGSGMSMVEQSDGKLVVIFHVYNDESEKSRGIVLGLNADGSSDKTFNDHGFALIDFDNSSNHALGVAVQSDGKILVCGRYHDQTPGLQGGYLVRFNAFGRIDTTFNGGEVFKLKTRYEEFNAVSVRESDGLIVVAGAAAPQGALQGALVVLNANGSYNLFFNQGKPLYSPLLKSGIHWKNCVVQTDGSIVVGGHGSGAYINGSDLYVAARFLADGSLDKAFNNVGFAIFGVEGKQCYYKSMSLMDDGRIIACGYQALEYGWGLVTGGWVIRFLV</sequence>
<dbReference type="RefSeq" id="WP_252884439.1">
    <property type="nucleotide sequence ID" value="NZ_CP099599.1"/>
</dbReference>
<evidence type="ECO:0008006" key="3">
    <source>
        <dbReference type="Google" id="ProtNLM"/>
    </source>
</evidence>
<keyword evidence="2" id="KW-1185">Reference proteome</keyword>
<dbReference type="Pfam" id="PF17164">
    <property type="entry name" value="DUF5122"/>
    <property type="match status" value="3"/>
</dbReference>
<protein>
    <recommendedName>
        <fullName evidence="3">Delta-60 repeat domain-containing protein</fullName>
    </recommendedName>
</protein>